<comment type="caution">
    <text evidence="1">The sequence shown here is derived from an EMBL/GenBank/DDBJ whole genome shotgun (WGS) entry which is preliminary data.</text>
</comment>
<feature type="non-terminal residue" evidence="1">
    <location>
        <position position="1"/>
    </location>
</feature>
<gene>
    <name evidence="1" type="ORF">LCGC14_1588680</name>
</gene>
<organism evidence="1">
    <name type="scientific">marine sediment metagenome</name>
    <dbReference type="NCBI Taxonomy" id="412755"/>
    <lineage>
        <taxon>unclassified sequences</taxon>
        <taxon>metagenomes</taxon>
        <taxon>ecological metagenomes</taxon>
    </lineage>
</organism>
<proteinExistence type="predicted"/>
<dbReference type="AlphaFoldDB" id="A0A0F9IF24"/>
<reference evidence="1" key="1">
    <citation type="journal article" date="2015" name="Nature">
        <title>Complex archaea that bridge the gap between prokaryotes and eukaryotes.</title>
        <authorList>
            <person name="Spang A."/>
            <person name="Saw J.H."/>
            <person name="Jorgensen S.L."/>
            <person name="Zaremba-Niedzwiedzka K."/>
            <person name="Martijn J."/>
            <person name="Lind A.E."/>
            <person name="van Eijk R."/>
            <person name="Schleper C."/>
            <person name="Guy L."/>
            <person name="Ettema T.J."/>
        </authorList>
    </citation>
    <scope>NUCLEOTIDE SEQUENCE</scope>
</reference>
<dbReference type="EMBL" id="LAZR01012583">
    <property type="protein sequence ID" value="KKM26067.1"/>
    <property type="molecule type" value="Genomic_DNA"/>
</dbReference>
<evidence type="ECO:0000313" key="1">
    <source>
        <dbReference type="EMBL" id="KKM26067.1"/>
    </source>
</evidence>
<accession>A0A0F9IF24</accession>
<name>A0A0F9IF24_9ZZZZ</name>
<sequence>PMQALRPEWGSISNLRFLLSSIGSQTAAASLNGATVFNVFCTGLEAYACIEQDGYSANFIYRPPIYDSPLSLNASVGYKFAEVPRITNDSWVINLRCTLSV</sequence>
<protein>
    <submittedName>
        <fullName evidence="1">Uncharacterized protein</fullName>
    </submittedName>
</protein>